<evidence type="ECO:0000313" key="7">
    <source>
        <dbReference type="EMBL" id="UQX88274.1"/>
    </source>
</evidence>
<feature type="chain" id="PRO_5046053900" evidence="5">
    <location>
        <begin position="35"/>
        <end position="348"/>
    </location>
</feature>
<dbReference type="PROSITE" id="PS51935">
    <property type="entry name" value="NLPC_P60"/>
    <property type="match status" value="1"/>
</dbReference>
<comment type="similarity">
    <text evidence="1">Belongs to the peptidase C40 family.</text>
</comment>
<proteinExistence type="inferred from homology"/>
<evidence type="ECO:0000259" key="6">
    <source>
        <dbReference type="PROSITE" id="PS51935"/>
    </source>
</evidence>
<evidence type="ECO:0000256" key="5">
    <source>
        <dbReference type="SAM" id="SignalP"/>
    </source>
</evidence>
<protein>
    <submittedName>
        <fullName evidence="7">NlpC/P60 family protein</fullName>
    </submittedName>
</protein>
<dbReference type="PANTHER" id="PTHR47359:SF3">
    <property type="entry name" value="NLP_P60 DOMAIN-CONTAINING PROTEIN-RELATED"/>
    <property type="match status" value="1"/>
</dbReference>
<evidence type="ECO:0000256" key="4">
    <source>
        <dbReference type="ARBA" id="ARBA00022807"/>
    </source>
</evidence>
<dbReference type="SUPFAM" id="SSF54001">
    <property type="entry name" value="Cysteine proteinases"/>
    <property type="match status" value="1"/>
</dbReference>
<dbReference type="EMBL" id="CP097332">
    <property type="protein sequence ID" value="UQX88274.1"/>
    <property type="molecule type" value="Genomic_DNA"/>
</dbReference>
<keyword evidence="5" id="KW-0732">Signal</keyword>
<dbReference type="InterPro" id="IPR038765">
    <property type="entry name" value="Papain-like_cys_pep_sf"/>
</dbReference>
<dbReference type="InterPro" id="IPR000064">
    <property type="entry name" value="NLP_P60_dom"/>
</dbReference>
<dbReference type="RefSeq" id="WP_249771606.1">
    <property type="nucleotide sequence ID" value="NZ_CP097332.1"/>
</dbReference>
<feature type="signal peptide" evidence="5">
    <location>
        <begin position="1"/>
        <end position="34"/>
    </location>
</feature>
<evidence type="ECO:0000256" key="1">
    <source>
        <dbReference type="ARBA" id="ARBA00007074"/>
    </source>
</evidence>
<feature type="domain" description="NlpC/P60" evidence="6">
    <location>
        <begin position="232"/>
        <end position="348"/>
    </location>
</feature>
<dbReference type="Proteomes" id="UP001056336">
    <property type="component" value="Chromosome"/>
</dbReference>
<evidence type="ECO:0000256" key="2">
    <source>
        <dbReference type="ARBA" id="ARBA00022670"/>
    </source>
</evidence>
<organism evidence="7 8">
    <name type="scientific">Jatrophihabitans telluris</name>
    <dbReference type="NCBI Taxonomy" id="2038343"/>
    <lineage>
        <taxon>Bacteria</taxon>
        <taxon>Bacillati</taxon>
        <taxon>Actinomycetota</taxon>
        <taxon>Actinomycetes</taxon>
        <taxon>Jatrophihabitantales</taxon>
        <taxon>Jatrophihabitantaceae</taxon>
        <taxon>Jatrophihabitans</taxon>
    </lineage>
</organism>
<keyword evidence="8" id="KW-1185">Reference proteome</keyword>
<accession>A0ABY4QY03</accession>
<keyword evidence="4" id="KW-0788">Thiol protease</keyword>
<dbReference type="Pfam" id="PF00877">
    <property type="entry name" value="NLPC_P60"/>
    <property type="match status" value="1"/>
</dbReference>
<keyword evidence="3" id="KW-0378">Hydrolase</keyword>
<keyword evidence="2" id="KW-0645">Protease</keyword>
<sequence length="348" mass="35301">MAPARIAPKRTIRLAVATGLTVAALGLGSVSALANPHLQTPGSADTTGSVTDKLATLATASEKLSEQLNAAKLTLANASKAARLADDAATTAAAQAAGAQRALASSLAQQYKAGSFGQTAALFTSGSGQNYLDELQSLSQLSAHQSAIAAQAVAANEQAKSAQSRSAQAVAEATAQERAVQQRQTDLKAQISKYQTTLATLTASARSAYYGSSTPSSAEIAAAVANYSHGASAQDVLAIRAALAQLGKPYVWAAAGPSTFDCSGLTMWAWNAAGVALPHLASSQQGMGTPVDRASLRPGDLVFFGSPAYHVALYMGSGMIIQAPTSGDVVKISLLAGMQDYSSATRLG</sequence>
<gene>
    <name evidence="7" type="ORF">M6D93_18615</name>
</gene>
<dbReference type="Gene3D" id="3.90.1720.10">
    <property type="entry name" value="endopeptidase domain like (from Nostoc punctiforme)"/>
    <property type="match status" value="1"/>
</dbReference>
<name>A0ABY4QY03_9ACTN</name>
<evidence type="ECO:0000313" key="8">
    <source>
        <dbReference type="Proteomes" id="UP001056336"/>
    </source>
</evidence>
<dbReference type="InterPro" id="IPR051794">
    <property type="entry name" value="PG_Endopeptidase_C40"/>
</dbReference>
<evidence type="ECO:0000256" key="3">
    <source>
        <dbReference type="ARBA" id="ARBA00022801"/>
    </source>
</evidence>
<reference evidence="7" key="1">
    <citation type="journal article" date="2018" name="Int. J. Syst. Evol. Microbiol.">
        <title>Jatrophihabitans telluris sp. nov., isolated from sediment soil of lava forest wetlands and the emended description of the genus Jatrophihabitans.</title>
        <authorList>
            <person name="Lee K.C."/>
            <person name="Suh M.K."/>
            <person name="Eom M.K."/>
            <person name="Kim K.K."/>
            <person name="Kim J.S."/>
            <person name="Kim D.S."/>
            <person name="Ko S.H."/>
            <person name="Shin Y.K."/>
            <person name="Lee J.S."/>
        </authorList>
    </citation>
    <scope>NUCLEOTIDE SEQUENCE</scope>
    <source>
        <strain evidence="7">N237</strain>
    </source>
</reference>
<reference evidence="7" key="2">
    <citation type="submission" date="2022-05" db="EMBL/GenBank/DDBJ databases">
        <authorList>
            <person name="Kim J.-S."/>
            <person name="Lee K."/>
            <person name="Suh M."/>
            <person name="Eom M."/>
            <person name="Kim J.-S."/>
            <person name="Kim D.-S."/>
            <person name="Ko S.-H."/>
            <person name="Shin Y."/>
            <person name="Lee J.-S."/>
        </authorList>
    </citation>
    <scope>NUCLEOTIDE SEQUENCE</scope>
    <source>
        <strain evidence="7">N237</strain>
    </source>
</reference>
<dbReference type="PANTHER" id="PTHR47359">
    <property type="entry name" value="PEPTIDOGLYCAN DL-ENDOPEPTIDASE CWLO"/>
    <property type="match status" value="1"/>
</dbReference>